<sequence>MRAGAGGVEACAGAAVRGKDGWRDEGEGCCLDGSSGGG</sequence>
<evidence type="ECO:0000313" key="1">
    <source>
        <dbReference type="EMBL" id="JAD43071.1"/>
    </source>
</evidence>
<organism evidence="1">
    <name type="scientific">Arundo donax</name>
    <name type="common">Giant reed</name>
    <name type="synonym">Donax arundinaceus</name>
    <dbReference type="NCBI Taxonomy" id="35708"/>
    <lineage>
        <taxon>Eukaryota</taxon>
        <taxon>Viridiplantae</taxon>
        <taxon>Streptophyta</taxon>
        <taxon>Embryophyta</taxon>
        <taxon>Tracheophyta</taxon>
        <taxon>Spermatophyta</taxon>
        <taxon>Magnoliopsida</taxon>
        <taxon>Liliopsida</taxon>
        <taxon>Poales</taxon>
        <taxon>Poaceae</taxon>
        <taxon>PACMAD clade</taxon>
        <taxon>Arundinoideae</taxon>
        <taxon>Arundineae</taxon>
        <taxon>Arundo</taxon>
    </lineage>
</organism>
<accession>A0A0A8ZW60</accession>
<reference evidence="1" key="2">
    <citation type="journal article" date="2015" name="Data Brief">
        <title>Shoot transcriptome of the giant reed, Arundo donax.</title>
        <authorList>
            <person name="Barrero R.A."/>
            <person name="Guerrero F.D."/>
            <person name="Moolhuijzen P."/>
            <person name="Goolsby J.A."/>
            <person name="Tidwell J."/>
            <person name="Bellgard S.E."/>
            <person name="Bellgard M.I."/>
        </authorList>
    </citation>
    <scope>NUCLEOTIDE SEQUENCE</scope>
    <source>
        <tissue evidence="1">Shoot tissue taken approximately 20 cm above the soil surface</tissue>
    </source>
</reference>
<proteinExistence type="predicted"/>
<name>A0A0A8ZW60_ARUDO</name>
<dbReference type="EMBL" id="GBRH01254824">
    <property type="protein sequence ID" value="JAD43071.1"/>
    <property type="molecule type" value="Transcribed_RNA"/>
</dbReference>
<protein>
    <submittedName>
        <fullName evidence="1">Uncharacterized protein</fullName>
    </submittedName>
</protein>
<reference evidence="1" key="1">
    <citation type="submission" date="2014-09" db="EMBL/GenBank/DDBJ databases">
        <authorList>
            <person name="Magalhaes I.L.F."/>
            <person name="Oliveira U."/>
            <person name="Santos F.R."/>
            <person name="Vidigal T.H.D.A."/>
            <person name="Brescovit A.D."/>
            <person name="Santos A.J."/>
        </authorList>
    </citation>
    <scope>NUCLEOTIDE SEQUENCE</scope>
    <source>
        <tissue evidence="1">Shoot tissue taken approximately 20 cm above the soil surface</tissue>
    </source>
</reference>
<dbReference type="AlphaFoldDB" id="A0A0A8ZW60"/>